<feature type="region of interest" description="Disordered" evidence="1">
    <location>
        <begin position="249"/>
        <end position="310"/>
    </location>
</feature>
<evidence type="ECO:0000313" key="3">
    <source>
        <dbReference type="Proteomes" id="UP000193467"/>
    </source>
</evidence>
<accession>A0A1Y2FYQ2</accession>
<protein>
    <recommendedName>
        <fullName evidence="4">Cyclin-domain-containing protein</fullName>
    </recommendedName>
</protein>
<name>A0A1Y2FYQ2_9BASI</name>
<sequence length="623" mass="66751">MSVSYQRPSAFDGAHLWTNMPPPYVGGGQLHGSHSFESQSMPQQQPHLHAFAPPQAFYPGFGTPFYAPLPADAYYAQQHQHQQPQSYSRHAFATPYAPAFGYDQFGIWRDNSREGRTGSTYSNTGSFGGQADHDHPSFDRPPHRATSNEAAPASAPVSQPQQAAPEVLSVDPATGHVEYNLIPNISAVPPPPSLERSAVPLADIATEMVWEACALGVAAENARSPSMPARWADSTKAPALFNEIDPVQEESMTSPRNYARSSPHTPELFGAIGDGRAPRKISHMSLDDGYGSDESSPSSSAPGTPADVPTVEAAAARRQRLAGLGLGFGYGATDSKGDYEEVLRNGLSSPVEAIRIQARKLGPQPIVAQAPASFPAEPTPAFRQFVKQVLTATLLAPEDLVLALYYVARIPAGSIIPPTQPEQGSGVSAQACAIKAAPFKVMLGALMLANKTLQDNSYRNETFAAVSGIPLKDVNELEAFVFGALGFDVAVREDVWRPWLDVVIERSRAGRGNTGSRVEVSTALQRLVQATTRQNATSTAPSSPVVVAIDRPSTPVNSASLIAEVNLDASGPLESPLRFDRNARYAVESPTRSSFGQDKKVASMFLTSHARSFGDEKRQLLQC</sequence>
<dbReference type="PANTHER" id="PTHR15615:SF27">
    <property type="entry name" value="PHO85 CYCLIN CLG1"/>
    <property type="match status" value="1"/>
</dbReference>
<dbReference type="GO" id="GO:0000307">
    <property type="term" value="C:cyclin-dependent protein kinase holoenzyme complex"/>
    <property type="evidence" value="ECO:0007669"/>
    <property type="project" value="TreeGrafter"/>
</dbReference>
<dbReference type="Proteomes" id="UP000193467">
    <property type="component" value="Unassembled WGS sequence"/>
</dbReference>
<dbReference type="FunCoup" id="A0A1Y2FYQ2">
    <property type="interactions" value="2"/>
</dbReference>
<feature type="compositionally biased region" description="Low complexity" evidence="1">
    <location>
        <begin position="149"/>
        <end position="165"/>
    </location>
</feature>
<dbReference type="STRING" id="106004.A0A1Y2FYQ2"/>
<feature type="region of interest" description="Disordered" evidence="1">
    <location>
        <begin position="111"/>
        <end position="165"/>
    </location>
</feature>
<dbReference type="Pfam" id="PF08613">
    <property type="entry name" value="Cyclin"/>
    <property type="match status" value="1"/>
</dbReference>
<evidence type="ECO:0000256" key="1">
    <source>
        <dbReference type="SAM" id="MobiDB-lite"/>
    </source>
</evidence>
<organism evidence="2 3">
    <name type="scientific">Leucosporidium creatinivorum</name>
    <dbReference type="NCBI Taxonomy" id="106004"/>
    <lineage>
        <taxon>Eukaryota</taxon>
        <taxon>Fungi</taxon>
        <taxon>Dikarya</taxon>
        <taxon>Basidiomycota</taxon>
        <taxon>Pucciniomycotina</taxon>
        <taxon>Microbotryomycetes</taxon>
        <taxon>Leucosporidiales</taxon>
        <taxon>Leucosporidium</taxon>
    </lineage>
</organism>
<gene>
    <name evidence="2" type="ORF">BCR35DRAFT_173168</name>
</gene>
<keyword evidence="3" id="KW-1185">Reference proteome</keyword>
<dbReference type="Gene3D" id="1.10.472.10">
    <property type="entry name" value="Cyclin-like"/>
    <property type="match status" value="1"/>
</dbReference>
<dbReference type="GO" id="GO:0005634">
    <property type="term" value="C:nucleus"/>
    <property type="evidence" value="ECO:0007669"/>
    <property type="project" value="TreeGrafter"/>
</dbReference>
<dbReference type="AlphaFoldDB" id="A0A1Y2FYQ2"/>
<dbReference type="EMBL" id="MCGR01000006">
    <property type="protein sequence ID" value="ORY89258.1"/>
    <property type="molecule type" value="Genomic_DNA"/>
</dbReference>
<comment type="caution">
    <text evidence="2">The sequence shown here is derived from an EMBL/GenBank/DDBJ whole genome shotgun (WGS) entry which is preliminary data.</text>
</comment>
<feature type="compositionally biased region" description="Basic and acidic residues" evidence="1">
    <location>
        <begin position="131"/>
        <end position="142"/>
    </location>
</feature>
<evidence type="ECO:0000313" key="2">
    <source>
        <dbReference type="EMBL" id="ORY89258.1"/>
    </source>
</evidence>
<proteinExistence type="predicted"/>
<dbReference type="GO" id="GO:0019901">
    <property type="term" value="F:protein kinase binding"/>
    <property type="evidence" value="ECO:0007669"/>
    <property type="project" value="InterPro"/>
</dbReference>
<feature type="compositionally biased region" description="Low complexity" evidence="1">
    <location>
        <begin position="287"/>
        <end position="305"/>
    </location>
</feature>
<feature type="compositionally biased region" description="Polar residues" evidence="1">
    <location>
        <begin position="250"/>
        <end position="264"/>
    </location>
</feature>
<dbReference type="CDD" id="cd20557">
    <property type="entry name" value="CYCLIN_ScPCL1-like"/>
    <property type="match status" value="1"/>
</dbReference>
<dbReference type="InterPro" id="IPR013922">
    <property type="entry name" value="Cyclin_PHO80-like"/>
</dbReference>
<dbReference type="InParanoid" id="A0A1Y2FYQ2"/>
<dbReference type="PANTHER" id="PTHR15615">
    <property type="match status" value="1"/>
</dbReference>
<evidence type="ECO:0008006" key="4">
    <source>
        <dbReference type="Google" id="ProtNLM"/>
    </source>
</evidence>
<dbReference type="OrthoDB" id="244495at2759"/>
<reference evidence="2 3" key="1">
    <citation type="submission" date="2016-07" db="EMBL/GenBank/DDBJ databases">
        <title>Pervasive Adenine N6-methylation of Active Genes in Fungi.</title>
        <authorList>
            <consortium name="DOE Joint Genome Institute"/>
            <person name="Mondo S.J."/>
            <person name="Dannebaum R.O."/>
            <person name="Kuo R.C."/>
            <person name="Labutti K."/>
            <person name="Haridas S."/>
            <person name="Kuo A."/>
            <person name="Salamov A."/>
            <person name="Ahrendt S.R."/>
            <person name="Lipzen A."/>
            <person name="Sullivan W."/>
            <person name="Andreopoulos W.B."/>
            <person name="Clum A."/>
            <person name="Lindquist E."/>
            <person name="Daum C."/>
            <person name="Ramamoorthy G.K."/>
            <person name="Gryganskyi A."/>
            <person name="Culley D."/>
            <person name="Magnuson J.K."/>
            <person name="James T.Y."/>
            <person name="O'Malley M.A."/>
            <person name="Stajich J.E."/>
            <person name="Spatafora J.W."/>
            <person name="Visel A."/>
            <person name="Grigoriev I.V."/>
        </authorList>
    </citation>
    <scope>NUCLEOTIDE SEQUENCE [LARGE SCALE GENOMIC DNA]</scope>
    <source>
        <strain evidence="2 3">62-1032</strain>
    </source>
</reference>
<dbReference type="GO" id="GO:0016538">
    <property type="term" value="F:cyclin-dependent protein serine/threonine kinase regulator activity"/>
    <property type="evidence" value="ECO:0007669"/>
    <property type="project" value="TreeGrafter"/>
</dbReference>